<evidence type="ECO:0000313" key="3">
    <source>
        <dbReference type="Proteomes" id="UP000740329"/>
    </source>
</evidence>
<gene>
    <name evidence="2" type="ORF">J3E07_000840</name>
</gene>
<dbReference type="InterPro" id="IPR013216">
    <property type="entry name" value="Methyltransf_11"/>
</dbReference>
<evidence type="ECO:0000313" key="2">
    <source>
        <dbReference type="EMBL" id="MBP2201428.1"/>
    </source>
</evidence>
<dbReference type="EMBL" id="JAGGMV010000002">
    <property type="protein sequence ID" value="MBP2201428.1"/>
    <property type="molecule type" value="Genomic_DNA"/>
</dbReference>
<accession>A0A8J7UT99</accession>
<organism evidence="2 3">
    <name type="scientific">Methanococcus voltae</name>
    <dbReference type="NCBI Taxonomy" id="2188"/>
    <lineage>
        <taxon>Archaea</taxon>
        <taxon>Methanobacteriati</taxon>
        <taxon>Methanobacteriota</taxon>
        <taxon>Methanomada group</taxon>
        <taxon>Methanococci</taxon>
        <taxon>Methanococcales</taxon>
        <taxon>Methanococcaceae</taxon>
        <taxon>Methanococcus</taxon>
    </lineage>
</organism>
<dbReference type="SUPFAM" id="SSF53335">
    <property type="entry name" value="S-adenosyl-L-methionine-dependent methyltransferases"/>
    <property type="match status" value="1"/>
</dbReference>
<dbReference type="GO" id="GO:0008757">
    <property type="term" value="F:S-adenosylmethionine-dependent methyltransferase activity"/>
    <property type="evidence" value="ECO:0007669"/>
    <property type="project" value="InterPro"/>
</dbReference>
<protein>
    <submittedName>
        <fullName evidence="2">Pseudaminic acid biosynthesis-associated methylase</fullName>
    </submittedName>
</protein>
<dbReference type="InterPro" id="IPR029063">
    <property type="entry name" value="SAM-dependent_MTases_sf"/>
</dbReference>
<keyword evidence="2" id="KW-0489">Methyltransferase</keyword>
<dbReference type="InterPro" id="IPR020027">
    <property type="entry name" value="Pseudamin_synth-assoc_MeTrfase"/>
</dbReference>
<dbReference type="AlphaFoldDB" id="A0A8J7UT99"/>
<dbReference type="Pfam" id="PF08241">
    <property type="entry name" value="Methyltransf_11"/>
    <property type="match status" value="1"/>
</dbReference>
<dbReference type="RefSeq" id="WP_209590915.1">
    <property type="nucleotide sequence ID" value="NZ_JAGGMV010000002.1"/>
</dbReference>
<sequence>MNSENEQINFWKSKFGDEYTLRNSGDWDNFYKETWGVTRTELNEEFLAEIDKDSKILEVGCNRANQLNILSKGGFSNLWGVEINRSALEIARENKSFNLVEGSGFDIPFKDNFFEVVFTSGVLIHIAPENLNKIIDEIYRTSNNYIWGFEYFSEECQEIDYRGHSNKLWKNNFKESFLNRYPSLKVVKEKKIKYLANDNVDMMYLLKK</sequence>
<proteinExistence type="predicted"/>
<dbReference type="Proteomes" id="UP000740329">
    <property type="component" value="Unassembled WGS sequence"/>
</dbReference>
<reference evidence="2" key="1">
    <citation type="submission" date="2021-03" db="EMBL/GenBank/DDBJ databases">
        <title>Genomic Encyclopedia of Type Strains, Phase IV (KMG-V): Genome sequencing to study the core and pangenomes of soil and plant-associated prokaryotes.</title>
        <authorList>
            <person name="Whitman W."/>
        </authorList>
    </citation>
    <scope>NUCLEOTIDE SEQUENCE</scope>
    <source>
        <strain evidence="2">C4</strain>
    </source>
</reference>
<dbReference type="Gene3D" id="3.40.50.150">
    <property type="entry name" value="Vaccinia Virus protein VP39"/>
    <property type="match status" value="1"/>
</dbReference>
<dbReference type="GO" id="GO:0032259">
    <property type="term" value="P:methylation"/>
    <property type="evidence" value="ECO:0007669"/>
    <property type="project" value="UniProtKB-KW"/>
</dbReference>
<feature type="domain" description="Methyltransferase type 11" evidence="1">
    <location>
        <begin position="57"/>
        <end position="140"/>
    </location>
</feature>
<keyword evidence="2" id="KW-0808">Transferase</keyword>
<comment type="caution">
    <text evidence="2">The sequence shown here is derived from an EMBL/GenBank/DDBJ whole genome shotgun (WGS) entry which is preliminary data.</text>
</comment>
<dbReference type="CDD" id="cd02440">
    <property type="entry name" value="AdoMet_MTases"/>
    <property type="match status" value="1"/>
</dbReference>
<name>A0A8J7UT99_METVO</name>
<dbReference type="NCBIfam" id="TIGR03587">
    <property type="entry name" value="Pse_Me-ase"/>
    <property type="match status" value="1"/>
</dbReference>
<evidence type="ECO:0000259" key="1">
    <source>
        <dbReference type="Pfam" id="PF08241"/>
    </source>
</evidence>